<protein>
    <submittedName>
        <fullName evidence="1">Molecular chaperone DnaK</fullName>
    </submittedName>
</protein>
<proteinExistence type="predicted"/>
<dbReference type="AlphaFoldDB" id="X5CKF2"/>
<dbReference type="EMBL" id="KJ603436">
    <property type="protein sequence ID" value="AHW46192.1"/>
    <property type="molecule type" value="Genomic_DNA"/>
</dbReference>
<gene>
    <name evidence="1" type="primary">dnaK</name>
</gene>
<feature type="non-terminal residue" evidence="1">
    <location>
        <position position="1"/>
    </location>
</feature>
<accession>X5CKF2</accession>
<sequence length="190" mass="21511">RAIAPRLRSSPTPWTAKCWSVPRPSAWRPTLITPSTRSASVESSPTAKCRRTSRTCRTASWRTTTATPGCRPAMPSAWRPNLRARAGKDEEDRLRLPRLEGHRGVDHRAGVLHLLPAPGLQGCLPHRQSGRLAHHQRADRLSLFLWPGLERQQLLDLFVRSGLRYLRRLDHRNRFKSMAKGISRCLPPTA</sequence>
<reference evidence="1" key="1">
    <citation type="submission" date="2014-03" db="EMBL/GenBank/DDBJ databases">
        <title>Xanthomonas axonopodis pv. dieffenbachiae strain XAD1 molecular chaperone DnaK (dnaK) gene.</title>
        <authorList>
            <person name="Suganyadevi M."/>
            <person name="Nakkeeran S."/>
            <person name="Renukadevi P."/>
            <person name="Vinodkumar S."/>
            <person name="Thilagavathi R."/>
        </authorList>
    </citation>
    <scope>NUCLEOTIDE SEQUENCE</scope>
    <source>
        <strain evidence="1">XAD1</strain>
    </source>
</reference>
<name>X5CKF2_9XANT</name>
<feature type="non-terminal residue" evidence="1">
    <location>
        <position position="190"/>
    </location>
</feature>
<evidence type="ECO:0000313" key="1">
    <source>
        <dbReference type="EMBL" id="AHW46192.1"/>
    </source>
</evidence>
<organism evidence="1">
    <name type="scientific">Xanthomonas phaseoli pv. dieffenbachiae</name>
    <dbReference type="NCBI Taxonomy" id="92828"/>
    <lineage>
        <taxon>Bacteria</taxon>
        <taxon>Pseudomonadati</taxon>
        <taxon>Pseudomonadota</taxon>
        <taxon>Gammaproteobacteria</taxon>
        <taxon>Lysobacterales</taxon>
        <taxon>Lysobacteraceae</taxon>
        <taxon>Xanthomonas</taxon>
    </lineage>
</organism>